<gene>
    <name evidence="1" type="primary">KSC_gp045</name>
</gene>
<proteinExistence type="predicted"/>
<keyword evidence="2" id="KW-1185">Reference proteome</keyword>
<name>A0AAE9X174_9CAUD</name>
<reference evidence="2" key="1">
    <citation type="journal article" date="2024" name="Viruses">
        <title>New Genera and Species of Caulobacter and Brevundimonas Bacteriophages Provide Insights into Phage Genome Evolution.</title>
        <authorList>
            <person name="Ely B."/>
            <person name="Hils M."/>
            <person name="Clarke A."/>
            <person name="Albert M."/>
            <person name="Holness N."/>
            <person name="Lenski J."/>
            <person name="Mohammadi T."/>
        </authorList>
    </citation>
    <scope>NUCLEOTIDE SEQUENCE [LARGE SCALE GENOMIC DNA]</scope>
</reference>
<accession>A0AAE9X174</accession>
<sequence>MQEASLPAPGIGGQSHHLRRIAAKAISYIECNAPNYVGTKHPSAKDLYDFFTACATAVNPFVTAGDAGKGDN</sequence>
<dbReference type="EMBL" id="OQ135104">
    <property type="protein sequence ID" value="WCD56182.1"/>
    <property type="molecule type" value="Genomic_DNA"/>
</dbReference>
<dbReference type="Proteomes" id="UP001221122">
    <property type="component" value="Segment"/>
</dbReference>
<protein>
    <submittedName>
        <fullName evidence="1">Uncharacterized protein</fullName>
    </submittedName>
</protein>
<evidence type="ECO:0000313" key="2">
    <source>
        <dbReference type="Proteomes" id="UP001221122"/>
    </source>
</evidence>
<organism evidence="1 2">
    <name type="scientific">Caulobacter phage KSC</name>
    <dbReference type="NCBI Taxonomy" id="3020398"/>
    <lineage>
        <taxon>Viruses</taxon>
        <taxon>Duplodnaviria</taxon>
        <taxon>Heunggongvirae</taxon>
        <taxon>Uroviricota</taxon>
        <taxon>Caudoviricetes</taxon>
        <taxon>Autographivirales</taxon>
        <taxon>Autonotataviridae</taxon>
        <taxon>Percyvirus</taxon>
        <taxon>Percyvirus KSC</taxon>
    </lineage>
</organism>
<evidence type="ECO:0000313" key="1">
    <source>
        <dbReference type="EMBL" id="WCD56182.1"/>
    </source>
</evidence>